<dbReference type="AlphaFoldDB" id="A0A0F9NMX9"/>
<proteinExistence type="predicted"/>
<dbReference type="EMBL" id="LAZR01006707">
    <property type="protein sequence ID" value="KKM90180.1"/>
    <property type="molecule type" value="Genomic_DNA"/>
</dbReference>
<protein>
    <submittedName>
        <fullName evidence="1">Uncharacterized protein</fullName>
    </submittedName>
</protein>
<sequence>MDVQEFKELVKVCTNKYEHFKKDFDAVFNSIGDFTADLNWLKEELKANRSLLKGMAIIKTKEEFTLLQNFFEKYPEFKPFKEYIRDVFVNNQYKDKVGSD</sequence>
<reference evidence="1" key="1">
    <citation type="journal article" date="2015" name="Nature">
        <title>Complex archaea that bridge the gap between prokaryotes and eukaryotes.</title>
        <authorList>
            <person name="Spang A."/>
            <person name="Saw J.H."/>
            <person name="Jorgensen S.L."/>
            <person name="Zaremba-Niedzwiedzka K."/>
            <person name="Martijn J."/>
            <person name="Lind A.E."/>
            <person name="van Eijk R."/>
            <person name="Schleper C."/>
            <person name="Guy L."/>
            <person name="Ettema T.J."/>
        </authorList>
    </citation>
    <scope>NUCLEOTIDE SEQUENCE</scope>
</reference>
<name>A0A0F9NMX9_9ZZZZ</name>
<evidence type="ECO:0000313" key="1">
    <source>
        <dbReference type="EMBL" id="KKM90180.1"/>
    </source>
</evidence>
<organism evidence="1">
    <name type="scientific">marine sediment metagenome</name>
    <dbReference type="NCBI Taxonomy" id="412755"/>
    <lineage>
        <taxon>unclassified sequences</taxon>
        <taxon>metagenomes</taxon>
        <taxon>ecological metagenomes</taxon>
    </lineage>
</organism>
<gene>
    <name evidence="1" type="ORF">LCGC14_1241180</name>
</gene>
<accession>A0A0F9NMX9</accession>
<comment type="caution">
    <text evidence="1">The sequence shown here is derived from an EMBL/GenBank/DDBJ whole genome shotgun (WGS) entry which is preliminary data.</text>
</comment>